<gene>
    <name evidence="5" type="ORF">A3D25_05640</name>
</gene>
<dbReference type="SUPFAM" id="SSF48452">
    <property type="entry name" value="TPR-like"/>
    <property type="match status" value="1"/>
</dbReference>
<evidence type="ECO:0000256" key="2">
    <source>
        <dbReference type="ARBA" id="ARBA00022803"/>
    </source>
</evidence>
<dbReference type="EMBL" id="MFDD01000006">
    <property type="protein sequence ID" value="OGE40728.1"/>
    <property type="molecule type" value="Genomic_DNA"/>
</dbReference>
<dbReference type="PROSITE" id="PS50005">
    <property type="entry name" value="TPR"/>
    <property type="match status" value="2"/>
</dbReference>
<comment type="caution">
    <text evidence="5">The sequence shown here is derived from an EMBL/GenBank/DDBJ whole genome shotgun (WGS) entry which is preliminary data.</text>
</comment>
<dbReference type="Proteomes" id="UP000177328">
    <property type="component" value="Unassembled WGS sequence"/>
</dbReference>
<dbReference type="Gene3D" id="1.25.40.10">
    <property type="entry name" value="Tetratricopeptide repeat domain"/>
    <property type="match status" value="1"/>
</dbReference>
<dbReference type="InterPro" id="IPR011990">
    <property type="entry name" value="TPR-like_helical_dom_sf"/>
</dbReference>
<keyword evidence="2 3" id="KW-0802">TPR repeat</keyword>
<organism evidence="5 6">
    <name type="scientific">Candidatus Daviesbacteria bacterium RIFCSPHIGHO2_02_FULL_43_12</name>
    <dbReference type="NCBI Taxonomy" id="1797776"/>
    <lineage>
        <taxon>Bacteria</taxon>
        <taxon>Candidatus Daviesiibacteriota</taxon>
    </lineage>
</organism>
<feature type="transmembrane region" description="Helical" evidence="4">
    <location>
        <begin position="143"/>
        <end position="163"/>
    </location>
</feature>
<evidence type="ECO:0000256" key="1">
    <source>
        <dbReference type="ARBA" id="ARBA00022737"/>
    </source>
</evidence>
<feature type="transmembrane region" description="Helical" evidence="4">
    <location>
        <begin position="380"/>
        <end position="398"/>
    </location>
</feature>
<dbReference type="InterPro" id="IPR019734">
    <property type="entry name" value="TPR_rpt"/>
</dbReference>
<evidence type="ECO:0000313" key="5">
    <source>
        <dbReference type="EMBL" id="OGE40728.1"/>
    </source>
</evidence>
<feature type="transmembrane region" description="Helical" evidence="4">
    <location>
        <begin position="120"/>
        <end position="137"/>
    </location>
</feature>
<dbReference type="AlphaFoldDB" id="A0A1F5KIL6"/>
<feature type="transmembrane region" description="Helical" evidence="4">
    <location>
        <begin position="215"/>
        <end position="233"/>
    </location>
</feature>
<evidence type="ECO:0000256" key="3">
    <source>
        <dbReference type="PROSITE-ProRule" id="PRU00339"/>
    </source>
</evidence>
<feature type="transmembrane region" description="Helical" evidence="4">
    <location>
        <begin position="356"/>
        <end position="373"/>
    </location>
</feature>
<keyword evidence="1" id="KW-0677">Repeat</keyword>
<feature type="repeat" description="TPR" evidence="3">
    <location>
        <begin position="458"/>
        <end position="491"/>
    </location>
</feature>
<dbReference type="PANTHER" id="PTHR44227">
    <property type="match status" value="1"/>
</dbReference>
<accession>A0A1F5KIL6</accession>
<keyword evidence="4" id="KW-0472">Membrane</keyword>
<feature type="repeat" description="TPR" evidence="3">
    <location>
        <begin position="424"/>
        <end position="457"/>
    </location>
</feature>
<dbReference type="InterPro" id="IPR052346">
    <property type="entry name" value="O-mannosyl-transferase_TMTC"/>
</dbReference>
<keyword evidence="4" id="KW-1133">Transmembrane helix</keyword>
<dbReference type="SMART" id="SM00028">
    <property type="entry name" value="TPR"/>
    <property type="match status" value="2"/>
</dbReference>
<proteinExistence type="predicted"/>
<feature type="transmembrane region" description="Helical" evidence="4">
    <location>
        <begin position="89"/>
        <end position="108"/>
    </location>
</feature>
<keyword evidence="4" id="KW-0812">Transmembrane</keyword>
<feature type="transmembrane region" description="Helical" evidence="4">
    <location>
        <begin position="300"/>
        <end position="318"/>
    </location>
</feature>
<sequence length="509" mass="58940">MPKLFQQKKYQLLLVAILTVLGYINILPNQLVLDDTSFITDWEQIRSFKNLPDLLTGNVPQIHQGIYRPIRSVLYLIYYSLWGTNPFGYHLHSLAVHLVSTLLVYLIVKKLVEAGKITNSSLIPFLTALLFGLHPIHTESITYIAASMEMTGVVFMLASFYFYQKARNFIACAIFAVLAFFTYEMTVTLPLLIALYEFFILQTPVKKLLRRGKRILGIFGLVASFFVIRIWILNIPLARGEYLGYSFYATQLVMMKVYVMYITKLLFPVNLSYIQDLAPGFESFTTHYSNLQAIRNLNPFQIDILVSILIVFGLLFLAIKFRQRFRLFAFCVFWFFTSLLPVSYLFPQGIAISEKYTYIGSIGFCLLLAYLISRIDGKRYQFLGVTITTLLMIFYSYLTVSRNLDWKDPITFWEKVARQHPQSSLAPYNLGIFYYHNQNFDQSIKNYQKAIDNEPRFWEARFNLANILTQMGDLATATQLYQSVLILNPGYTPAQERLKALNLVRNRAK</sequence>
<feature type="transmembrane region" description="Helical" evidence="4">
    <location>
        <begin position="170"/>
        <end position="195"/>
    </location>
</feature>
<reference evidence="5 6" key="1">
    <citation type="journal article" date="2016" name="Nat. Commun.">
        <title>Thousands of microbial genomes shed light on interconnected biogeochemical processes in an aquifer system.</title>
        <authorList>
            <person name="Anantharaman K."/>
            <person name="Brown C.T."/>
            <person name="Hug L.A."/>
            <person name="Sharon I."/>
            <person name="Castelle C.J."/>
            <person name="Probst A.J."/>
            <person name="Thomas B.C."/>
            <person name="Singh A."/>
            <person name="Wilkins M.J."/>
            <person name="Karaoz U."/>
            <person name="Brodie E.L."/>
            <person name="Williams K.H."/>
            <person name="Hubbard S.S."/>
            <person name="Banfield J.F."/>
        </authorList>
    </citation>
    <scope>NUCLEOTIDE SEQUENCE [LARGE SCALE GENOMIC DNA]</scope>
</reference>
<name>A0A1F5KIL6_9BACT</name>
<protein>
    <submittedName>
        <fullName evidence="5">Uncharacterized protein</fullName>
    </submittedName>
</protein>
<dbReference type="PANTHER" id="PTHR44227:SF3">
    <property type="entry name" value="PROTEIN O-MANNOSYL-TRANSFERASE TMTC4"/>
    <property type="match status" value="1"/>
</dbReference>
<dbReference type="Pfam" id="PF13432">
    <property type="entry name" value="TPR_16"/>
    <property type="match status" value="1"/>
</dbReference>
<evidence type="ECO:0000256" key="4">
    <source>
        <dbReference type="SAM" id="Phobius"/>
    </source>
</evidence>
<feature type="transmembrane region" description="Helical" evidence="4">
    <location>
        <begin position="12"/>
        <end position="33"/>
    </location>
</feature>
<evidence type="ECO:0000313" key="6">
    <source>
        <dbReference type="Proteomes" id="UP000177328"/>
    </source>
</evidence>
<feature type="transmembrane region" description="Helical" evidence="4">
    <location>
        <begin position="325"/>
        <end position="344"/>
    </location>
</feature>